<name>A0A5P2CQV6_STRVZ</name>
<dbReference type="AlphaFoldDB" id="A0A5P2CQV6"/>
<dbReference type="Proteomes" id="UP000324015">
    <property type="component" value="Chromosome"/>
</dbReference>
<sequence>MDIDPAFAAELKAALNRRGIELPWADLEVVETFWRAADGLTVDQAVNVAAAVRAGIEHGRITGRQS</sequence>
<protein>
    <submittedName>
        <fullName evidence="1">Uncharacterized protein</fullName>
    </submittedName>
</protein>
<dbReference type="RefSeq" id="WP_150187596.1">
    <property type="nucleotide sequence ID" value="NZ_CP029191.1"/>
</dbReference>
<reference evidence="1 2" key="1">
    <citation type="submission" date="2018-05" db="EMBL/GenBank/DDBJ databases">
        <title>Streptomyces venezuelae.</title>
        <authorList>
            <person name="Kim W."/>
            <person name="Lee N."/>
            <person name="Cho B.-K."/>
        </authorList>
    </citation>
    <scope>NUCLEOTIDE SEQUENCE [LARGE SCALE GENOMIC DNA]</scope>
    <source>
        <strain evidence="1 2">ATCC 14585</strain>
    </source>
</reference>
<gene>
    <name evidence="1" type="ORF">DEJ49_33655</name>
</gene>
<evidence type="ECO:0000313" key="2">
    <source>
        <dbReference type="Proteomes" id="UP000324015"/>
    </source>
</evidence>
<proteinExistence type="predicted"/>
<organism evidence="1 2">
    <name type="scientific">Streptomyces venezuelae</name>
    <dbReference type="NCBI Taxonomy" id="54571"/>
    <lineage>
        <taxon>Bacteria</taxon>
        <taxon>Bacillati</taxon>
        <taxon>Actinomycetota</taxon>
        <taxon>Actinomycetes</taxon>
        <taxon>Kitasatosporales</taxon>
        <taxon>Streptomycetaceae</taxon>
        <taxon>Streptomyces</taxon>
    </lineage>
</organism>
<accession>A0A5P2CQV6</accession>
<dbReference type="EMBL" id="CP029191">
    <property type="protein sequence ID" value="QES45286.1"/>
    <property type="molecule type" value="Genomic_DNA"/>
</dbReference>
<evidence type="ECO:0000313" key="1">
    <source>
        <dbReference type="EMBL" id="QES45286.1"/>
    </source>
</evidence>